<evidence type="ECO:0000259" key="5">
    <source>
        <dbReference type="PROSITE" id="PS50069"/>
    </source>
</evidence>
<evidence type="ECO:0000256" key="4">
    <source>
        <dbReference type="SAM" id="MobiDB-lite"/>
    </source>
</evidence>
<proteinExistence type="inferred from homology"/>
<dbReference type="SMART" id="SM00182">
    <property type="entry name" value="CULLIN"/>
    <property type="match status" value="1"/>
</dbReference>
<dbReference type="OMA" id="NDEDNTH"/>
<feature type="compositionally biased region" description="Low complexity" evidence="4">
    <location>
        <begin position="819"/>
        <end position="828"/>
    </location>
</feature>
<evidence type="ECO:0000313" key="7">
    <source>
        <dbReference type="Proteomes" id="UP000001996"/>
    </source>
</evidence>
<dbReference type="STRING" id="379508.A5DX87"/>
<dbReference type="GO" id="GO:0031625">
    <property type="term" value="F:ubiquitin protein ligase binding"/>
    <property type="evidence" value="ECO:0007669"/>
    <property type="project" value="InterPro"/>
</dbReference>
<dbReference type="HOGENOM" id="CLU_335858_0_0_1"/>
<name>A5DX87_LODEL</name>
<dbReference type="Pfam" id="PF26557">
    <property type="entry name" value="Cullin_AB"/>
    <property type="match status" value="1"/>
</dbReference>
<dbReference type="Gene3D" id="3.30.230.130">
    <property type="entry name" value="Cullin, Chain C, Domain 2"/>
    <property type="match status" value="1"/>
</dbReference>
<dbReference type="SMART" id="SM00884">
    <property type="entry name" value="Cullin_Nedd8"/>
    <property type="match status" value="1"/>
</dbReference>
<evidence type="ECO:0000313" key="6">
    <source>
        <dbReference type="EMBL" id="EDK43795.1"/>
    </source>
</evidence>
<dbReference type="EMBL" id="CH981525">
    <property type="protein sequence ID" value="EDK43795.1"/>
    <property type="molecule type" value="Genomic_DNA"/>
</dbReference>
<dbReference type="Gene3D" id="1.20.1310.10">
    <property type="entry name" value="Cullin Repeats"/>
    <property type="match status" value="2"/>
</dbReference>
<dbReference type="InterPro" id="IPR001373">
    <property type="entry name" value="Cullin_N"/>
</dbReference>
<feature type="region of interest" description="Disordered" evidence="4">
    <location>
        <begin position="812"/>
        <end position="831"/>
    </location>
</feature>
<dbReference type="AlphaFoldDB" id="A5DX87"/>
<dbReference type="PANTHER" id="PTHR11932">
    <property type="entry name" value="CULLIN"/>
    <property type="match status" value="1"/>
</dbReference>
<dbReference type="KEGG" id="lel:PVL30_001942"/>
<reference evidence="6 7" key="1">
    <citation type="journal article" date="2009" name="Nature">
        <title>Evolution of pathogenicity and sexual reproduction in eight Candida genomes.</title>
        <authorList>
            <person name="Butler G."/>
            <person name="Rasmussen M.D."/>
            <person name="Lin M.F."/>
            <person name="Santos M.A."/>
            <person name="Sakthikumar S."/>
            <person name="Munro C.A."/>
            <person name="Rheinbay E."/>
            <person name="Grabherr M."/>
            <person name="Forche A."/>
            <person name="Reedy J.L."/>
            <person name="Agrafioti I."/>
            <person name="Arnaud M.B."/>
            <person name="Bates S."/>
            <person name="Brown A.J."/>
            <person name="Brunke S."/>
            <person name="Costanzo M.C."/>
            <person name="Fitzpatrick D.A."/>
            <person name="de Groot P.W."/>
            <person name="Harris D."/>
            <person name="Hoyer L.L."/>
            <person name="Hube B."/>
            <person name="Klis F.M."/>
            <person name="Kodira C."/>
            <person name="Lennard N."/>
            <person name="Logue M.E."/>
            <person name="Martin R."/>
            <person name="Neiman A.M."/>
            <person name="Nikolaou E."/>
            <person name="Quail M.A."/>
            <person name="Quinn J."/>
            <person name="Santos M.C."/>
            <person name="Schmitzberger F.F."/>
            <person name="Sherlock G."/>
            <person name="Shah P."/>
            <person name="Silverstein K.A."/>
            <person name="Skrzypek M.S."/>
            <person name="Soll D."/>
            <person name="Staggs R."/>
            <person name="Stansfield I."/>
            <person name="Stumpf M.P."/>
            <person name="Sudbery P.E."/>
            <person name="Srikantha T."/>
            <person name="Zeng Q."/>
            <person name="Berman J."/>
            <person name="Berriman M."/>
            <person name="Heitman J."/>
            <person name="Gow N.A."/>
            <person name="Lorenz M.C."/>
            <person name="Birren B.W."/>
            <person name="Kellis M."/>
            <person name="Cuomo C.A."/>
        </authorList>
    </citation>
    <scope>NUCLEOTIDE SEQUENCE [LARGE SCALE GENOMIC DNA]</scope>
    <source>
        <strain evidence="7">ATCC 11503 / BCRC 21390 / CBS 2605 / JCM 1781 / NBRC 1676 / NRRL YB-4239</strain>
    </source>
</reference>
<dbReference type="InterPro" id="IPR036388">
    <property type="entry name" value="WH-like_DNA-bd_sf"/>
</dbReference>
<keyword evidence="7" id="KW-1185">Reference proteome</keyword>
<comment type="similarity">
    <text evidence="1 2 3">Belongs to the cullin family.</text>
</comment>
<evidence type="ECO:0000256" key="2">
    <source>
        <dbReference type="PROSITE-ProRule" id="PRU00330"/>
    </source>
</evidence>
<dbReference type="OrthoDB" id="27073at2759"/>
<dbReference type="InterPro" id="IPR019559">
    <property type="entry name" value="Cullin_neddylation_domain"/>
</dbReference>
<dbReference type="InterPro" id="IPR045093">
    <property type="entry name" value="Cullin"/>
</dbReference>
<dbReference type="InterPro" id="IPR059120">
    <property type="entry name" value="Cullin-like_AB"/>
</dbReference>
<dbReference type="InterPro" id="IPR016159">
    <property type="entry name" value="Cullin_repeat-like_dom_sf"/>
</dbReference>
<accession>A5DX87</accession>
<dbReference type="Proteomes" id="UP000001996">
    <property type="component" value="Unassembled WGS sequence"/>
</dbReference>
<sequence length="924" mass="107385">MSYILASLILATRYLYTNIIMPKSIGEILSLNQTRTSAEHERTLSHMITHSAIPLQEKNKLQLETTDKRRKLHHGDAISNIEGFSSFVEEDHDNRGGDGLAATNDTNDTIQQRLSMSKSVLFNVMDRIINDEPLGHSLVYLYRLAESVCKYKHSEMKELSDILIEKLERKFNDLTFLNDDRDKVDFNDDDEDDDQVIMKCQNFINKWKVWQTCFTKMAHFFYYLDTYYLMPHHFRTPIAKYATNKFANFYFPFSSTPDSLYSMKQTYLALVKIVYKKSVYFRELTDESEGYGDDNGNGNSDGKGDVLKLYHEFTLLYQDLTQFLNIALDDSTLNKVDLAVIQKIEETISLTHIIEDLDTKDKIENDQLNAPDNALKVAKVFKFLKKEALFYNRCSKSKLFIQKLISQLSFKLIFGGEWEELVDREFDLLIESPEEVRMLINYCREVYHTHGLMGISRFAYSWLLYCKKTLDVCINDYRKGVVNIDEWPSFILYGKRILDKLEQQCAFNFQTDAEFREKLNVSFANFVNDEANNIFIIQLMNKFCDTYFKSNFKSYPQMKYTLSFEKARHLVMIYFKALKNKVDFLSVYRREASRRLLLKKSLNVNEEETLVVELVGEVVESEASIALLSMFEDLSVSKSLGLEFSQQQINGIEFEALVLDRKVWPDVSNVDYQNIKIPKEMEQLLLSFDDFYHGKERKLKNRNLDWSSNYRFHKVTISGNFSSGEVSITANMLQAVLIMLFNEQSLYTLEQLGAKSGMNLSLLQAVLNTMNLGKSKIVTQKGEKVLYNLQYKGPPKLKLPMIKEPIGSANESFKKNRNNENNNGIISFNDEDNTHKTGNHILLRDSDSDALDILNHNRVEEYKSVLMRILKQESSLDVLDLLNRAIEILQARRPVYVTQLNECLENLIEQEFLARSGSNIQYLH</sequence>
<evidence type="ECO:0000256" key="1">
    <source>
        <dbReference type="ARBA" id="ARBA00006019"/>
    </source>
</evidence>
<dbReference type="GeneID" id="5233665"/>
<dbReference type="SUPFAM" id="SSF74788">
    <property type="entry name" value="Cullin repeat-like"/>
    <property type="match status" value="1"/>
</dbReference>
<dbReference type="VEuPathDB" id="FungiDB:LELG_01974"/>
<dbReference type="InParanoid" id="A5DX87"/>
<dbReference type="Gene3D" id="1.10.10.10">
    <property type="entry name" value="Winged helix-like DNA-binding domain superfamily/Winged helix DNA-binding domain"/>
    <property type="match status" value="1"/>
</dbReference>
<dbReference type="eggNOG" id="KOG2167">
    <property type="taxonomic scope" value="Eukaryota"/>
</dbReference>
<dbReference type="InterPro" id="IPR036390">
    <property type="entry name" value="WH_DNA-bd_sf"/>
</dbReference>
<evidence type="ECO:0000256" key="3">
    <source>
        <dbReference type="RuleBase" id="RU003829"/>
    </source>
</evidence>
<dbReference type="PROSITE" id="PS50069">
    <property type="entry name" value="CULLIN_2"/>
    <property type="match status" value="1"/>
</dbReference>
<dbReference type="SUPFAM" id="SSF46785">
    <property type="entry name" value="Winged helix' DNA-binding domain"/>
    <property type="match status" value="1"/>
</dbReference>
<dbReference type="Pfam" id="PF10557">
    <property type="entry name" value="Cullin_Nedd8"/>
    <property type="match status" value="1"/>
</dbReference>
<dbReference type="Pfam" id="PF00888">
    <property type="entry name" value="Cullin"/>
    <property type="match status" value="2"/>
</dbReference>
<feature type="domain" description="Cullin family profile" evidence="5">
    <location>
        <begin position="535"/>
        <end position="771"/>
    </location>
</feature>
<dbReference type="InterPro" id="IPR036317">
    <property type="entry name" value="Cullin_homology_sf"/>
</dbReference>
<protein>
    <recommendedName>
        <fullName evidence="5">Cullin family profile domain-containing protein</fullName>
    </recommendedName>
</protein>
<dbReference type="GO" id="GO:0006511">
    <property type="term" value="P:ubiquitin-dependent protein catabolic process"/>
    <property type="evidence" value="ECO:0007669"/>
    <property type="project" value="InterPro"/>
</dbReference>
<dbReference type="InterPro" id="IPR016158">
    <property type="entry name" value="Cullin_homology"/>
</dbReference>
<gene>
    <name evidence="6" type="ORF">LELG_01974</name>
</gene>
<organism evidence="6 7">
    <name type="scientific">Lodderomyces elongisporus (strain ATCC 11503 / CBS 2605 / JCM 1781 / NBRC 1676 / NRRL YB-4239)</name>
    <name type="common">Yeast</name>
    <name type="synonym">Saccharomyces elongisporus</name>
    <dbReference type="NCBI Taxonomy" id="379508"/>
    <lineage>
        <taxon>Eukaryota</taxon>
        <taxon>Fungi</taxon>
        <taxon>Dikarya</taxon>
        <taxon>Ascomycota</taxon>
        <taxon>Saccharomycotina</taxon>
        <taxon>Pichiomycetes</taxon>
        <taxon>Debaryomycetaceae</taxon>
        <taxon>Candida/Lodderomyces clade</taxon>
        <taxon>Lodderomyces</taxon>
    </lineage>
</organism>
<dbReference type="SUPFAM" id="SSF75632">
    <property type="entry name" value="Cullin homology domain"/>
    <property type="match status" value="1"/>
</dbReference>